<proteinExistence type="predicted"/>
<accession>X8J6W1</accession>
<comment type="caution">
    <text evidence="2">The sequence shown here is derived from an EMBL/GenBank/DDBJ whole genome shotgun (WGS) entry which is preliminary data.</text>
</comment>
<dbReference type="AlphaFoldDB" id="X8J6W1"/>
<organism evidence="2 3">
    <name type="scientific">Rhizoctonia solani AG-3 Rhs1AP</name>
    <dbReference type="NCBI Taxonomy" id="1086054"/>
    <lineage>
        <taxon>Eukaryota</taxon>
        <taxon>Fungi</taxon>
        <taxon>Dikarya</taxon>
        <taxon>Basidiomycota</taxon>
        <taxon>Agaricomycotina</taxon>
        <taxon>Agaricomycetes</taxon>
        <taxon>Cantharellales</taxon>
        <taxon>Ceratobasidiaceae</taxon>
        <taxon>Rhizoctonia</taxon>
    </lineage>
</organism>
<name>X8J6W1_9AGAM</name>
<evidence type="ECO:0000313" key="2">
    <source>
        <dbReference type="EMBL" id="EUC57294.1"/>
    </source>
</evidence>
<dbReference type="EMBL" id="JATN01000322">
    <property type="protein sequence ID" value="EUC57294.1"/>
    <property type="molecule type" value="Genomic_DNA"/>
</dbReference>
<reference evidence="3" key="1">
    <citation type="journal article" date="2014" name="Genome Announc.">
        <title>Draft genome sequence of the plant-pathogenic soil fungus Rhizoctonia solani anastomosis group 3 strain Rhs1AP.</title>
        <authorList>
            <person name="Cubeta M.A."/>
            <person name="Thomas E."/>
            <person name="Dean R.A."/>
            <person name="Jabaji S."/>
            <person name="Neate S.M."/>
            <person name="Tavantzis S."/>
            <person name="Toda T."/>
            <person name="Vilgalys R."/>
            <person name="Bharathan N."/>
            <person name="Fedorova-Abrams N."/>
            <person name="Pakala S.B."/>
            <person name="Pakala S.M."/>
            <person name="Zafar N."/>
            <person name="Joardar V."/>
            <person name="Losada L."/>
            <person name="Nierman W.C."/>
        </authorList>
    </citation>
    <scope>NUCLEOTIDE SEQUENCE [LARGE SCALE GENOMIC DNA]</scope>
    <source>
        <strain evidence="3">AG-3</strain>
    </source>
</reference>
<feature type="compositionally biased region" description="Gly residues" evidence="1">
    <location>
        <begin position="39"/>
        <end position="48"/>
    </location>
</feature>
<evidence type="ECO:0000313" key="3">
    <source>
        <dbReference type="Proteomes" id="UP000030108"/>
    </source>
</evidence>
<evidence type="ECO:0000256" key="1">
    <source>
        <dbReference type="SAM" id="MobiDB-lite"/>
    </source>
</evidence>
<feature type="compositionally biased region" description="Acidic residues" evidence="1">
    <location>
        <begin position="20"/>
        <end position="36"/>
    </location>
</feature>
<dbReference type="Proteomes" id="UP000030108">
    <property type="component" value="Unassembled WGS sequence"/>
</dbReference>
<feature type="region of interest" description="Disordered" evidence="1">
    <location>
        <begin position="1"/>
        <end position="55"/>
    </location>
</feature>
<protein>
    <submittedName>
        <fullName evidence="2">Uncharacterized protein</fullName>
    </submittedName>
</protein>
<feature type="region of interest" description="Disordered" evidence="1">
    <location>
        <begin position="71"/>
        <end position="96"/>
    </location>
</feature>
<feature type="non-terminal residue" evidence="2">
    <location>
        <position position="96"/>
    </location>
</feature>
<dbReference type="OrthoDB" id="286814at2759"/>
<sequence length="96" mass="9943">MTHGQSAPGEATSGARSHEGEDDDARTEIGSPEEDMDHGGPGAGGGPGIRLPPIYTLPPMALIYTRPTSAASEFHPYPTTPHLDHPPNSGLVPAVH</sequence>
<gene>
    <name evidence="2" type="ORF">RSOL_217420</name>
</gene>